<evidence type="ECO:0000313" key="1">
    <source>
        <dbReference type="EMBL" id="KAL3385233.1"/>
    </source>
</evidence>
<accession>A0ABD2VXC7</accession>
<keyword evidence="2" id="KW-1185">Reference proteome</keyword>
<dbReference type="EMBL" id="JBJJXI010000159">
    <property type="protein sequence ID" value="KAL3385233.1"/>
    <property type="molecule type" value="Genomic_DNA"/>
</dbReference>
<gene>
    <name evidence="1" type="ORF">TKK_019218</name>
</gene>
<sequence length="124" mass="14361">MTQFLGRLKDLLKRFLRLPFALLLLLLLLLLLCALQDLGRRSPGAAHCFAYISFNSFLDYNNIRLGTAINVRAQAREKKKVFGTRHAIFTFPLWLHALQDETLQTQLRASRLYNVAFSCSKTFW</sequence>
<dbReference type="Proteomes" id="UP001627154">
    <property type="component" value="Unassembled WGS sequence"/>
</dbReference>
<organism evidence="1 2">
    <name type="scientific">Trichogramma kaykai</name>
    <dbReference type="NCBI Taxonomy" id="54128"/>
    <lineage>
        <taxon>Eukaryota</taxon>
        <taxon>Metazoa</taxon>
        <taxon>Ecdysozoa</taxon>
        <taxon>Arthropoda</taxon>
        <taxon>Hexapoda</taxon>
        <taxon>Insecta</taxon>
        <taxon>Pterygota</taxon>
        <taxon>Neoptera</taxon>
        <taxon>Endopterygota</taxon>
        <taxon>Hymenoptera</taxon>
        <taxon>Apocrita</taxon>
        <taxon>Proctotrupomorpha</taxon>
        <taxon>Chalcidoidea</taxon>
        <taxon>Trichogrammatidae</taxon>
        <taxon>Trichogramma</taxon>
    </lineage>
</organism>
<reference evidence="1 2" key="1">
    <citation type="journal article" date="2024" name="bioRxiv">
        <title>A reference genome for Trichogramma kaykai: A tiny desert-dwelling parasitoid wasp with competing sex-ratio distorters.</title>
        <authorList>
            <person name="Culotta J."/>
            <person name="Lindsey A.R."/>
        </authorList>
    </citation>
    <scope>NUCLEOTIDE SEQUENCE [LARGE SCALE GENOMIC DNA]</scope>
    <source>
        <strain evidence="1 2">KSX58</strain>
    </source>
</reference>
<comment type="caution">
    <text evidence="1">The sequence shown here is derived from an EMBL/GenBank/DDBJ whole genome shotgun (WGS) entry which is preliminary data.</text>
</comment>
<proteinExistence type="predicted"/>
<name>A0ABD2VXC7_9HYME</name>
<evidence type="ECO:0000313" key="2">
    <source>
        <dbReference type="Proteomes" id="UP001627154"/>
    </source>
</evidence>
<dbReference type="AlphaFoldDB" id="A0ABD2VXC7"/>
<protein>
    <submittedName>
        <fullName evidence="1">Uncharacterized protein</fullName>
    </submittedName>
</protein>